<sequence>MRKKLAKWKPRLLSLAGRIALAKAVLAATPIYAMQTTVTPKGVCSEMDKIIHNFVWGHMEKKGINLVKWDDICKTTKRDVDF</sequence>
<accession>A0A9D4AI34</accession>
<dbReference type="OrthoDB" id="1740441at2759"/>
<dbReference type="EMBL" id="JAIQCV010000002">
    <property type="protein sequence ID" value="KAH1123302.1"/>
    <property type="molecule type" value="Genomic_DNA"/>
</dbReference>
<comment type="caution">
    <text evidence="1">The sequence shown here is derived from an EMBL/GenBank/DDBJ whole genome shotgun (WGS) entry which is preliminary data.</text>
</comment>
<evidence type="ECO:0000313" key="1">
    <source>
        <dbReference type="EMBL" id="KAH1123302.1"/>
    </source>
</evidence>
<dbReference type="PANTHER" id="PTHR33116">
    <property type="entry name" value="REVERSE TRANSCRIPTASE ZINC-BINDING DOMAIN-CONTAINING PROTEIN-RELATED-RELATED"/>
    <property type="match status" value="1"/>
</dbReference>
<dbReference type="Proteomes" id="UP000828251">
    <property type="component" value="Unassembled WGS sequence"/>
</dbReference>
<gene>
    <name evidence="1" type="ORF">J1N35_006462</name>
</gene>
<dbReference type="PANTHER" id="PTHR33116:SF86">
    <property type="entry name" value="REVERSE TRANSCRIPTASE DOMAIN-CONTAINING PROTEIN"/>
    <property type="match status" value="1"/>
</dbReference>
<reference evidence="1 2" key="1">
    <citation type="journal article" date="2021" name="Plant Biotechnol. J.">
        <title>Multi-omics assisted identification of the key and species-specific regulatory components of drought-tolerant mechanisms in Gossypium stocksii.</title>
        <authorList>
            <person name="Yu D."/>
            <person name="Ke L."/>
            <person name="Zhang D."/>
            <person name="Wu Y."/>
            <person name="Sun Y."/>
            <person name="Mei J."/>
            <person name="Sun J."/>
            <person name="Sun Y."/>
        </authorList>
    </citation>
    <scope>NUCLEOTIDE SEQUENCE [LARGE SCALE GENOMIC DNA]</scope>
    <source>
        <strain evidence="2">cv. E1</strain>
        <tissue evidence="1">Leaf</tissue>
    </source>
</reference>
<dbReference type="AlphaFoldDB" id="A0A9D4AI34"/>
<evidence type="ECO:0000313" key="2">
    <source>
        <dbReference type="Proteomes" id="UP000828251"/>
    </source>
</evidence>
<proteinExistence type="predicted"/>
<name>A0A9D4AI34_9ROSI</name>
<protein>
    <submittedName>
        <fullName evidence="1">Uncharacterized protein</fullName>
    </submittedName>
</protein>
<organism evidence="1 2">
    <name type="scientific">Gossypium stocksii</name>
    <dbReference type="NCBI Taxonomy" id="47602"/>
    <lineage>
        <taxon>Eukaryota</taxon>
        <taxon>Viridiplantae</taxon>
        <taxon>Streptophyta</taxon>
        <taxon>Embryophyta</taxon>
        <taxon>Tracheophyta</taxon>
        <taxon>Spermatophyta</taxon>
        <taxon>Magnoliopsida</taxon>
        <taxon>eudicotyledons</taxon>
        <taxon>Gunneridae</taxon>
        <taxon>Pentapetalae</taxon>
        <taxon>rosids</taxon>
        <taxon>malvids</taxon>
        <taxon>Malvales</taxon>
        <taxon>Malvaceae</taxon>
        <taxon>Malvoideae</taxon>
        <taxon>Gossypium</taxon>
    </lineage>
</organism>
<keyword evidence="2" id="KW-1185">Reference proteome</keyword>